<dbReference type="PIRSF" id="PIRSF037514">
    <property type="entry name" value="Rab_ger_ger_transf_A_fun"/>
    <property type="match status" value="1"/>
</dbReference>
<dbReference type="Gene3D" id="1.10.405.10">
    <property type="entry name" value="Guanine Nucleotide Dissociation Inhibitor, domain 1"/>
    <property type="match status" value="1"/>
</dbReference>
<dbReference type="PANTHER" id="PTHR11787:SF4">
    <property type="entry name" value="CHM, RAB ESCORT PROTEIN 1"/>
    <property type="match status" value="1"/>
</dbReference>
<dbReference type="PANTHER" id="PTHR11787">
    <property type="entry name" value="RAB GDP-DISSOCIATION INHIBITOR"/>
    <property type="match status" value="1"/>
</dbReference>
<dbReference type="SUPFAM" id="SSF51905">
    <property type="entry name" value="FAD/NAD(P)-binding domain"/>
    <property type="match status" value="1"/>
</dbReference>
<dbReference type="GO" id="GO:0016192">
    <property type="term" value="P:vesicle-mediated transport"/>
    <property type="evidence" value="ECO:0007669"/>
    <property type="project" value="TreeGrafter"/>
</dbReference>
<reference evidence="3" key="2">
    <citation type="submission" date="2022-07" db="EMBL/GenBank/DDBJ databases">
        <authorList>
            <person name="Goncalves M.F.M."/>
            <person name="Hilario S."/>
            <person name="Van De Peer Y."/>
            <person name="Esteves A.C."/>
            <person name="Alves A."/>
        </authorList>
    </citation>
    <scope>NUCLEOTIDE SEQUENCE</scope>
    <source>
        <strain evidence="3">MUM 19.33</strain>
    </source>
</reference>
<gene>
    <name evidence="3" type="ORF">J7T54_003564</name>
</gene>
<dbReference type="InterPro" id="IPR017230">
    <property type="entry name" value="Mrs6"/>
</dbReference>
<dbReference type="GO" id="GO:0005634">
    <property type="term" value="C:nucleus"/>
    <property type="evidence" value="ECO:0007669"/>
    <property type="project" value="TreeGrafter"/>
</dbReference>
<sequence length="474" mass="51493">MESLAETEWDVVISGTGLQQSLLALALSRSGKNILHVDANSYYGGNEAAFSLQEVDEWAATTENVEVTKAEGGLSFPRAYSIALAPQIIHAKSELLSQLVSSKAFRQIEFLAVGSFYIYEPDHVSLNRIPSTREDVFTNTSIPAKLKRSLMKFLKFVLDYDAPPHRETWAPHADLPLRMFLAQEFKLDERLQADIITLTLSLDGNITVKDGLRSIHQHMSSMGLFGAGFAAVVPKWGGLSEVAQVGCRALAVGGAVYMLGTGIKSARASEQRVDVSLSNDIDVKTRFLVKETDVDASTMSLVRLTAVVHSDLASLFDVTVEGAPSPVVAVVAFPAGYVRTPEGTASEVPIHAMVHSSETGECPKGQCVIYLSTMPQSNAKSLLENALSSFLRAVGEAQVPEVLYRLSYTQHQRVSHPSDSNVVTLPTLPLDLAFDDAALASVKAAWETCTADDDGENEYMVFEDREGADNDDYE</sequence>
<dbReference type="PRINTS" id="PR00891">
    <property type="entry name" value="RABGDIREP"/>
</dbReference>
<dbReference type="GO" id="GO:0007264">
    <property type="term" value="P:small GTPase-mediated signal transduction"/>
    <property type="evidence" value="ECO:0007669"/>
    <property type="project" value="UniProtKB-UniRule"/>
</dbReference>
<evidence type="ECO:0000256" key="1">
    <source>
        <dbReference type="ARBA" id="ARBA00005593"/>
    </source>
</evidence>
<evidence type="ECO:0000313" key="3">
    <source>
        <dbReference type="EMBL" id="KAI6782553.1"/>
    </source>
</evidence>
<dbReference type="RefSeq" id="XP_051363409.1">
    <property type="nucleotide sequence ID" value="XM_051505062.1"/>
</dbReference>
<dbReference type="InterPro" id="IPR018203">
    <property type="entry name" value="GDP_dissociation_inhibitor"/>
</dbReference>
<dbReference type="Gene3D" id="3.50.50.60">
    <property type="entry name" value="FAD/NAD(P)-binding domain"/>
    <property type="match status" value="1"/>
</dbReference>
<proteinExistence type="inferred from homology"/>
<dbReference type="GO" id="GO:0005092">
    <property type="term" value="F:GDP-dissociation inhibitor activity"/>
    <property type="evidence" value="ECO:0007669"/>
    <property type="project" value="UniProtKB-UniRule"/>
</dbReference>
<evidence type="ECO:0000256" key="2">
    <source>
        <dbReference type="PIRNR" id="PIRNR037514"/>
    </source>
</evidence>
<accession>A0A9P9Y3L5</accession>
<dbReference type="Pfam" id="PF00996">
    <property type="entry name" value="GDI"/>
    <property type="match status" value="1"/>
</dbReference>
<dbReference type="OrthoDB" id="1923006at2759"/>
<dbReference type="InterPro" id="IPR036188">
    <property type="entry name" value="FAD/NAD-bd_sf"/>
</dbReference>
<organism evidence="3 4">
    <name type="scientific">Emericellopsis cladophorae</name>
    <dbReference type="NCBI Taxonomy" id="2686198"/>
    <lineage>
        <taxon>Eukaryota</taxon>
        <taxon>Fungi</taxon>
        <taxon>Dikarya</taxon>
        <taxon>Ascomycota</taxon>
        <taxon>Pezizomycotina</taxon>
        <taxon>Sordariomycetes</taxon>
        <taxon>Hypocreomycetidae</taxon>
        <taxon>Hypocreales</taxon>
        <taxon>Bionectriaceae</taxon>
        <taxon>Emericellopsis</taxon>
    </lineage>
</organism>
<protein>
    <recommendedName>
        <fullName evidence="2">Rab proteins geranylgeranyltransferase</fullName>
    </recommendedName>
</protein>
<comment type="caution">
    <text evidence="3">The sequence shown here is derived from an EMBL/GenBank/DDBJ whole genome shotgun (WGS) entry which is preliminary data.</text>
</comment>
<reference evidence="3" key="1">
    <citation type="journal article" date="2021" name="J Fungi (Basel)">
        <title>Genomic and Metabolomic Analyses of the Marine Fungus Emericellopsis cladophorae: Insights into Saltwater Adaptability Mechanisms and Its Biosynthetic Potential.</title>
        <authorList>
            <person name="Goncalves M.F.M."/>
            <person name="Hilario S."/>
            <person name="Van de Peer Y."/>
            <person name="Esteves A.C."/>
            <person name="Alves A."/>
        </authorList>
    </citation>
    <scope>NUCLEOTIDE SEQUENCE</scope>
    <source>
        <strain evidence="3">MUM 19.33</strain>
    </source>
</reference>
<dbReference type="GeneID" id="75830063"/>
<dbReference type="GO" id="GO:0005968">
    <property type="term" value="C:Rab-protein geranylgeranyltransferase complex"/>
    <property type="evidence" value="ECO:0007669"/>
    <property type="project" value="TreeGrafter"/>
</dbReference>
<comment type="similarity">
    <text evidence="1 2">Belongs to the Rab GDI family.</text>
</comment>
<evidence type="ECO:0000313" key="4">
    <source>
        <dbReference type="Proteomes" id="UP001055219"/>
    </source>
</evidence>
<keyword evidence="4" id="KW-1185">Reference proteome</keyword>
<dbReference type="GO" id="GO:0005829">
    <property type="term" value="C:cytosol"/>
    <property type="evidence" value="ECO:0007669"/>
    <property type="project" value="TreeGrafter"/>
</dbReference>
<name>A0A9P9Y3L5_9HYPO</name>
<dbReference type="Proteomes" id="UP001055219">
    <property type="component" value="Unassembled WGS sequence"/>
</dbReference>
<dbReference type="AlphaFoldDB" id="A0A9P9Y3L5"/>
<dbReference type="EMBL" id="JAGIXG020000012">
    <property type="protein sequence ID" value="KAI6782553.1"/>
    <property type="molecule type" value="Genomic_DNA"/>
</dbReference>